<keyword evidence="1" id="KW-1133">Transmembrane helix</keyword>
<feature type="transmembrane region" description="Helical" evidence="1">
    <location>
        <begin position="81"/>
        <end position="102"/>
    </location>
</feature>
<name>A0A7Y0QJ64_CELFI</name>
<keyword evidence="1" id="KW-0812">Transmembrane</keyword>
<evidence type="ECO:0000313" key="3">
    <source>
        <dbReference type="Proteomes" id="UP000562124"/>
    </source>
</evidence>
<dbReference type="EMBL" id="JABCJJ010000045">
    <property type="protein sequence ID" value="NMR21614.1"/>
    <property type="molecule type" value="Genomic_DNA"/>
</dbReference>
<organism evidence="2 3">
    <name type="scientific">Cellulomonas fimi</name>
    <dbReference type="NCBI Taxonomy" id="1708"/>
    <lineage>
        <taxon>Bacteria</taxon>
        <taxon>Bacillati</taxon>
        <taxon>Actinomycetota</taxon>
        <taxon>Actinomycetes</taxon>
        <taxon>Micrococcales</taxon>
        <taxon>Cellulomonadaceae</taxon>
        <taxon>Cellulomonas</taxon>
    </lineage>
</organism>
<dbReference type="RefSeq" id="WP_169325982.1">
    <property type="nucleotide sequence ID" value="NZ_JABCJJ010000045.1"/>
</dbReference>
<reference evidence="2 3" key="1">
    <citation type="submission" date="2020-04" db="EMBL/GenBank/DDBJ databases">
        <title>Sequencing and Assembly of C. fimi.</title>
        <authorList>
            <person name="Ramsey A.R."/>
        </authorList>
    </citation>
    <scope>NUCLEOTIDE SEQUENCE [LARGE SCALE GENOMIC DNA]</scope>
    <source>
        <strain evidence="2 3">SB</strain>
    </source>
</reference>
<dbReference type="Proteomes" id="UP000562124">
    <property type="component" value="Unassembled WGS sequence"/>
</dbReference>
<feature type="transmembrane region" description="Helical" evidence="1">
    <location>
        <begin position="12"/>
        <end position="32"/>
    </location>
</feature>
<protein>
    <recommendedName>
        <fullName evidence="4">Conjugal transfer protein</fullName>
    </recommendedName>
</protein>
<feature type="transmembrane region" description="Helical" evidence="1">
    <location>
        <begin position="53"/>
        <end position="75"/>
    </location>
</feature>
<proteinExistence type="predicted"/>
<evidence type="ECO:0000256" key="1">
    <source>
        <dbReference type="SAM" id="Phobius"/>
    </source>
</evidence>
<accession>A0A7Y0QJ64</accession>
<keyword evidence="3" id="KW-1185">Reference proteome</keyword>
<evidence type="ECO:0008006" key="4">
    <source>
        <dbReference type="Google" id="ProtNLM"/>
    </source>
</evidence>
<sequence>MQRTRRTTPYPFTWEIPVGIVFAVLLALVLGLQAGRSLANLVVGNGWVFVDRLALFTTLAPIVSGQAGAGLPAVGHPATPGLLWACVGVVELLVVLVMTWAVKSGLDRWGPARLRGMATATEAEALLGRTRLRRHAKVIRPDLYGAPRGGRR</sequence>
<evidence type="ECO:0000313" key="2">
    <source>
        <dbReference type="EMBL" id="NMR21614.1"/>
    </source>
</evidence>
<gene>
    <name evidence="2" type="ORF">HIR71_15545</name>
</gene>
<comment type="caution">
    <text evidence="2">The sequence shown here is derived from an EMBL/GenBank/DDBJ whole genome shotgun (WGS) entry which is preliminary data.</text>
</comment>
<dbReference type="AlphaFoldDB" id="A0A7Y0QJ64"/>
<keyword evidence="1" id="KW-0472">Membrane</keyword>